<gene>
    <name evidence="2" type="ORF">S12H4_01571</name>
</gene>
<dbReference type="AlphaFoldDB" id="X1Q3E3"/>
<reference evidence="2" key="1">
    <citation type="journal article" date="2014" name="Front. Microbiol.">
        <title>High frequency of phylogenetically diverse reductive dehalogenase-homologous genes in deep subseafloor sedimentary metagenomes.</title>
        <authorList>
            <person name="Kawai M."/>
            <person name="Futagami T."/>
            <person name="Toyoda A."/>
            <person name="Takaki Y."/>
            <person name="Nishi S."/>
            <person name="Hori S."/>
            <person name="Arai W."/>
            <person name="Tsubouchi T."/>
            <person name="Morono Y."/>
            <person name="Uchiyama I."/>
            <person name="Ito T."/>
            <person name="Fujiyama A."/>
            <person name="Inagaki F."/>
            <person name="Takami H."/>
        </authorList>
    </citation>
    <scope>NUCLEOTIDE SEQUENCE</scope>
    <source>
        <strain evidence="2">Expedition CK06-06</strain>
    </source>
</reference>
<evidence type="ECO:0000256" key="1">
    <source>
        <dbReference type="SAM" id="MobiDB-lite"/>
    </source>
</evidence>
<dbReference type="EMBL" id="BARW01000323">
    <property type="protein sequence ID" value="GAI62743.1"/>
    <property type="molecule type" value="Genomic_DNA"/>
</dbReference>
<protein>
    <submittedName>
        <fullName evidence="2">Uncharacterized protein</fullName>
    </submittedName>
</protein>
<sequence>MIRFAVLRLGLEATQERLITRKLWGRAPIKDQYGKEWDEATQDLESLIAKCNAIIDRATFGGSLGEEKHKVRTRNVPRRHDQNQNQ</sequence>
<proteinExistence type="predicted"/>
<feature type="region of interest" description="Disordered" evidence="1">
    <location>
        <begin position="66"/>
        <end position="86"/>
    </location>
</feature>
<organism evidence="2">
    <name type="scientific">marine sediment metagenome</name>
    <dbReference type="NCBI Taxonomy" id="412755"/>
    <lineage>
        <taxon>unclassified sequences</taxon>
        <taxon>metagenomes</taxon>
        <taxon>ecological metagenomes</taxon>
    </lineage>
</organism>
<comment type="caution">
    <text evidence="2">The sequence shown here is derived from an EMBL/GenBank/DDBJ whole genome shotgun (WGS) entry which is preliminary data.</text>
</comment>
<evidence type="ECO:0000313" key="2">
    <source>
        <dbReference type="EMBL" id="GAI62743.1"/>
    </source>
</evidence>
<name>X1Q3E3_9ZZZZ</name>
<accession>X1Q3E3</accession>